<comment type="caution">
    <text evidence="6">The sequence shown here is derived from an EMBL/GenBank/DDBJ whole genome shotgun (WGS) entry which is preliminary data.</text>
</comment>
<dbReference type="PANTHER" id="PTHR31500:SF64">
    <property type="entry name" value="AT-HOOK MOTIF NUCLEAR-LOCALIZED PROTEIN 12-RELATED"/>
    <property type="match status" value="1"/>
</dbReference>
<dbReference type="Pfam" id="PF03479">
    <property type="entry name" value="PCC"/>
    <property type="match status" value="1"/>
</dbReference>
<evidence type="ECO:0000256" key="3">
    <source>
        <dbReference type="ARBA" id="ARBA00023163"/>
    </source>
</evidence>
<name>A0A830CE17_9LAMI</name>
<proteinExistence type="predicted"/>
<dbReference type="GO" id="GO:0003680">
    <property type="term" value="F:minor groove of adenine-thymine-rich DNA binding"/>
    <property type="evidence" value="ECO:0007669"/>
    <property type="project" value="UniProtKB-UniRule"/>
</dbReference>
<gene>
    <name evidence="6" type="ORF">PHJA_001491900</name>
</gene>
<evidence type="ECO:0000256" key="4">
    <source>
        <dbReference type="RuleBase" id="RU367031"/>
    </source>
</evidence>
<keyword evidence="2 4" id="KW-0238">DNA-binding</keyword>
<dbReference type="EMBL" id="BMAC01000316">
    <property type="protein sequence ID" value="GFP93475.1"/>
    <property type="molecule type" value="Genomic_DNA"/>
</dbReference>
<evidence type="ECO:0000313" key="7">
    <source>
        <dbReference type="Proteomes" id="UP000653305"/>
    </source>
</evidence>
<organism evidence="6 7">
    <name type="scientific">Phtheirospermum japonicum</name>
    <dbReference type="NCBI Taxonomy" id="374723"/>
    <lineage>
        <taxon>Eukaryota</taxon>
        <taxon>Viridiplantae</taxon>
        <taxon>Streptophyta</taxon>
        <taxon>Embryophyta</taxon>
        <taxon>Tracheophyta</taxon>
        <taxon>Spermatophyta</taxon>
        <taxon>Magnoliopsida</taxon>
        <taxon>eudicotyledons</taxon>
        <taxon>Gunneridae</taxon>
        <taxon>Pentapetalae</taxon>
        <taxon>asterids</taxon>
        <taxon>lamiids</taxon>
        <taxon>Lamiales</taxon>
        <taxon>Orobanchaceae</taxon>
        <taxon>Orobanchaceae incertae sedis</taxon>
        <taxon>Phtheirospermum</taxon>
    </lineage>
</organism>
<dbReference type="PROSITE" id="PS51742">
    <property type="entry name" value="PPC"/>
    <property type="match status" value="1"/>
</dbReference>
<comment type="function">
    <text evidence="4">Transcription factor that specifically binds AT-rich DNA sequences related to the nuclear matrix attachment regions (MARs).</text>
</comment>
<keyword evidence="1 4" id="KW-0805">Transcription regulation</keyword>
<reference evidence="6" key="1">
    <citation type="submission" date="2020-07" db="EMBL/GenBank/DDBJ databases">
        <title>Ethylene signaling mediates host invasion by parasitic plants.</title>
        <authorList>
            <person name="Yoshida S."/>
        </authorList>
    </citation>
    <scope>NUCLEOTIDE SEQUENCE</scope>
    <source>
        <strain evidence="6">Okayama</strain>
    </source>
</reference>
<dbReference type="InterPro" id="IPR039605">
    <property type="entry name" value="AHL"/>
</dbReference>
<evidence type="ECO:0000313" key="6">
    <source>
        <dbReference type="EMBL" id="GFP93475.1"/>
    </source>
</evidence>
<dbReference type="InterPro" id="IPR005175">
    <property type="entry name" value="PPC_dom"/>
</dbReference>
<dbReference type="AlphaFoldDB" id="A0A830CE17"/>
<dbReference type="PANTHER" id="PTHR31500">
    <property type="entry name" value="AT-HOOK MOTIF NUCLEAR-LOCALIZED PROTEIN 9"/>
    <property type="match status" value="1"/>
</dbReference>
<sequence>MSANGLVAAITLRQPTTSGVTVTYEDRFEKLCLSGSYLVAESGGPRNRTGGISISVCSPDGHIIGGAIGGRLITASPVQVYIFDYYFSSRGKIHKLMTL</sequence>
<comment type="domain">
    <text evidence="4">The PPC domain mediates interactions between AHL proteins.</text>
</comment>
<feature type="domain" description="PPC" evidence="5">
    <location>
        <begin position="1"/>
        <end position="99"/>
    </location>
</feature>
<dbReference type="OrthoDB" id="913036at2759"/>
<evidence type="ECO:0000259" key="5">
    <source>
        <dbReference type="PROSITE" id="PS51742"/>
    </source>
</evidence>
<evidence type="ECO:0000256" key="2">
    <source>
        <dbReference type="ARBA" id="ARBA00023125"/>
    </source>
</evidence>
<dbReference type="GO" id="GO:0005634">
    <property type="term" value="C:nucleus"/>
    <property type="evidence" value="ECO:0007669"/>
    <property type="project" value="UniProtKB-SubCell"/>
</dbReference>
<dbReference type="Gene3D" id="3.30.1330.80">
    <property type="entry name" value="Hypothetical protein, similar to alpha- acetolactate decarboxylase, domain 2"/>
    <property type="match status" value="1"/>
</dbReference>
<dbReference type="SUPFAM" id="SSF117856">
    <property type="entry name" value="AF0104/ALDC/Ptd012-like"/>
    <property type="match status" value="1"/>
</dbReference>
<comment type="subcellular location">
    <subcellularLocation>
        <location evidence="4">Nucleus</location>
    </subcellularLocation>
</comment>
<keyword evidence="4" id="KW-0539">Nucleus</keyword>
<keyword evidence="7" id="KW-1185">Reference proteome</keyword>
<evidence type="ECO:0000256" key="1">
    <source>
        <dbReference type="ARBA" id="ARBA00023015"/>
    </source>
</evidence>
<keyword evidence="3 4" id="KW-0804">Transcription</keyword>
<accession>A0A830CE17</accession>
<dbReference type="Proteomes" id="UP000653305">
    <property type="component" value="Unassembled WGS sequence"/>
</dbReference>
<protein>
    <recommendedName>
        <fullName evidence="4">AT-hook motif nuclear-localized protein</fullName>
    </recommendedName>
</protein>